<keyword evidence="2" id="KW-1185">Reference proteome</keyword>
<reference evidence="1 2" key="1">
    <citation type="submission" date="2022-06" db="EMBL/GenBank/DDBJ databases">
        <title>Isolation of gut microbiota from human fecal samples.</title>
        <authorList>
            <person name="Pamer E.G."/>
            <person name="Barat B."/>
            <person name="Waligurski E."/>
            <person name="Medina S."/>
            <person name="Paddock L."/>
            <person name="Mostad J."/>
        </authorList>
    </citation>
    <scope>NUCLEOTIDE SEQUENCE [LARGE SCALE GENOMIC DNA]</scope>
    <source>
        <strain evidence="1 2">DFI.9.90</strain>
    </source>
</reference>
<dbReference type="EMBL" id="JANFYT010000010">
    <property type="protein sequence ID" value="MCQ4813986.1"/>
    <property type="molecule type" value="Genomic_DNA"/>
</dbReference>
<comment type="caution">
    <text evidence="1">The sequence shown here is derived from an EMBL/GenBank/DDBJ whole genome shotgun (WGS) entry which is preliminary data.</text>
</comment>
<evidence type="ECO:0000313" key="2">
    <source>
        <dbReference type="Proteomes" id="UP001205919"/>
    </source>
</evidence>
<dbReference type="AlphaFoldDB" id="A0AAW5K032"/>
<dbReference type="Proteomes" id="UP001205919">
    <property type="component" value="Unassembled WGS sequence"/>
</dbReference>
<protein>
    <submittedName>
        <fullName evidence="1">Uncharacterized protein</fullName>
    </submittedName>
</protein>
<gene>
    <name evidence="1" type="ORF">NE630_06025</name>
</gene>
<proteinExistence type="predicted"/>
<accession>A0AAW5K032</accession>
<evidence type="ECO:0000313" key="1">
    <source>
        <dbReference type="EMBL" id="MCQ4813986.1"/>
    </source>
</evidence>
<organism evidence="1 2">
    <name type="scientific">Cloacibacillus evryensis</name>
    <dbReference type="NCBI Taxonomy" id="508460"/>
    <lineage>
        <taxon>Bacteria</taxon>
        <taxon>Thermotogati</taxon>
        <taxon>Synergistota</taxon>
        <taxon>Synergistia</taxon>
        <taxon>Synergistales</taxon>
        <taxon>Synergistaceae</taxon>
        <taxon>Cloacibacillus</taxon>
    </lineage>
</organism>
<name>A0AAW5K032_9BACT</name>
<dbReference type="RefSeq" id="WP_008711377.1">
    <property type="nucleotide sequence ID" value="NZ_CABKQM010000008.1"/>
</dbReference>
<sequence length="157" mass="18126">MNDDNRRLAEKFLPLIEEERRAFIRAEHGRLLRLIGAEYWRPRGEKAYFFHRGAEEEALPADPYELSLGELAMLPGLEKRVERLGTYSYLAFFQMFPRDRERLAFLSGLWLRLTKGLGCTEAEAERLTGGHDGYLAWKRGDTVRVIVPEGWGAHACN</sequence>
<dbReference type="GeneID" id="95756073"/>